<evidence type="ECO:0000313" key="3">
    <source>
        <dbReference type="Proteomes" id="UP000001203"/>
    </source>
</evidence>
<dbReference type="EMBL" id="CP000806">
    <property type="protein sequence ID" value="ACB49446.1"/>
    <property type="molecule type" value="Genomic_DNA"/>
</dbReference>
<dbReference type="AlphaFoldDB" id="B1WZ80"/>
<evidence type="ECO:0000313" key="2">
    <source>
        <dbReference type="EMBL" id="ACB49446.1"/>
    </source>
</evidence>
<dbReference type="STRING" id="43989.cce_0094"/>
<reference evidence="2 3" key="1">
    <citation type="journal article" date="2008" name="Proc. Natl. Acad. Sci. U.S.A.">
        <title>The genome of Cyanothece 51142, a unicellular diazotrophic cyanobacterium important in the marine nitrogen cycle.</title>
        <authorList>
            <person name="Welsh E.A."/>
            <person name="Liberton M."/>
            <person name="Stoeckel J."/>
            <person name="Loh T."/>
            <person name="Elvitigala T."/>
            <person name="Wang C."/>
            <person name="Wollam A."/>
            <person name="Fulton R.S."/>
            <person name="Clifton S.W."/>
            <person name="Jacobs J.M."/>
            <person name="Aurora R."/>
            <person name="Ghosh B.K."/>
            <person name="Sherman L.A."/>
            <person name="Smith R.D."/>
            <person name="Wilson R.K."/>
            <person name="Pakrasi H.B."/>
        </authorList>
    </citation>
    <scope>NUCLEOTIDE SEQUENCE [LARGE SCALE GENOMIC DNA]</scope>
    <source>
        <strain evidence="3">ATCC 51142 / BH68</strain>
    </source>
</reference>
<keyword evidence="1" id="KW-0175">Coiled coil</keyword>
<keyword evidence="3" id="KW-1185">Reference proteome</keyword>
<organism evidence="2 3">
    <name type="scientific">Crocosphaera subtropica (strain ATCC 51142 / BH68)</name>
    <name type="common">Cyanothece sp. (strain ATCC 51142)</name>
    <dbReference type="NCBI Taxonomy" id="43989"/>
    <lineage>
        <taxon>Bacteria</taxon>
        <taxon>Bacillati</taxon>
        <taxon>Cyanobacteriota</taxon>
        <taxon>Cyanophyceae</taxon>
        <taxon>Oscillatoriophycideae</taxon>
        <taxon>Chroococcales</taxon>
        <taxon>Aphanothecaceae</taxon>
        <taxon>Crocosphaera</taxon>
        <taxon>Crocosphaera subtropica</taxon>
    </lineage>
</organism>
<protein>
    <submittedName>
        <fullName evidence="2">Uncharacterized protein</fullName>
    </submittedName>
</protein>
<sequence>MSTLECEVNQSLDFSSLKNCHEELYQKVSDIIIKQEISETQKEKNDCSKEMQEVSDSVKNLLKNLAEFAPQVTSIDESNWVREASYEWGAVGDCLDLNLSLLDTTEKHTKVGNIGQKILSLLPNEIPEFSLTPKISKKYLEKEAYCLGQARKERLLKKLLGEYRHLIHNLIPSDLENMKMDWCSACTYFSSKILEGKLDFSSQIESDLYHYLEEVWLEDVKHLRAYEIWWKKGHNRIYEESTTVNYYFQACQQIMASLVDPYIKAPFSRFEELKNYLKNCYLTEEGKLDKDKSNTLIEIKAHRIWETTNNSNSSENWSSAQQYVEDFYENIIPAVVDGDLESITKVKNAIQAINDPTHYHIINCFEVALVIYFLPSDVLEDVEKL</sequence>
<dbReference type="Proteomes" id="UP000001203">
    <property type="component" value="Chromosome circular"/>
</dbReference>
<evidence type="ECO:0000256" key="1">
    <source>
        <dbReference type="SAM" id="Coils"/>
    </source>
</evidence>
<dbReference type="HOGENOM" id="CLU_717126_0_0_3"/>
<proteinExistence type="predicted"/>
<feature type="coiled-coil region" evidence="1">
    <location>
        <begin position="37"/>
        <end position="64"/>
    </location>
</feature>
<gene>
    <name evidence="2" type="ordered locus">cce_0094</name>
</gene>
<name>B1WZ80_CROS5</name>
<accession>B1WZ80</accession>
<dbReference type="OrthoDB" id="10019256at2"/>
<dbReference type="KEGG" id="cyt:cce_0094"/>
<dbReference type="RefSeq" id="WP_009543108.1">
    <property type="nucleotide sequence ID" value="NC_010546.1"/>
</dbReference>